<dbReference type="InterPro" id="IPR012337">
    <property type="entry name" value="RNaseH-like_sf"/>
</dbReference>
<dbReference type="Proteomes" id="UP001174677">
    <property type="component" value="Chromosome 12"/>
</dbReference>
<keyword evidence="3" id="KW-1185">Reference proteome</keyword>
<gene>
    <name evidence="2" type="ORF">P3X46_021270</name>
</gene>
<comment type="caution">
    <text evidence="2">The sequence shown here is derived from an EMBL/GenBank/DDBJ whole genome shotgun (WGS) entry which is preliminary data.</text>
</comment>
<proteinExistence type="predicted"/>
<name>A0ABQ9LG90_HEVBR</name>
<evidence type="ECO:0000313" key="3">
    <source>
        <dbReference type="Proteomes" id="UP001174677"/>
    </source>
</evidence>
<dbReference type="InterPro" id="IPR044730">
    <property type="entry name" value="RNase_H-like_dom_plant"/>
</dbReference>
<dbReference type="Pfam" id="PF13456">
    <property type="entry name" value="RVT_3"/>
    <property type="match status" value="1"/>
</dbReference>
<accession>A0ABQ9LG90</accession>
<dbReference type="InterPro" id="IPR036397">
    <property type="entry name" value="RNaseH_sf"/>
</dbReference>
<dbReference type="PANTHER" id="PTHR47074">
    <property type="entry name" value="BNAC02G40300D PROTEIN"/>
    <property type="match status" value="1"/>
</dbReference>
<dbReference type="Gene3D" id="3.30.420.10">
    <property type="entry name" value="Ribonuclease H-like superfamily/Ribonuclease H"/>
    <property type="match status" value="1"/>
</dbReference>
<sequence length="147" mass="16600">MRRYKCNFDGAVFAQQSKVGWGAVIRDHMGNFIVAFTSYGHGVFNLKMTEGLGFKEVLSWLIEQNISNVDVETDCLDLVHAFNSTYEDIFEFGSLLNVCKRIGGSINGFTFAWVRRQANVVAHLLANASTSYAYPKFWSMPLFIHDA</sequence>
<reference evidence="2 3" key="1">
    <citation type="journal article" date="2023" name="Plant Biotechnol. J.">
        <title>Chromosome-level wild Hevea brasiliensis genome provides new tools for genomic-assisted breeding and valuable loci to elevate rubber yield.</title>
        <authorList>
            <person name="Cheng H."/>
            <person name="Song X."/>
            <person name="Hu Y."/>
            <person name="Wu T."/>
            <person name="Yang Q."/>
            <person name="An Z."/>
            <person name="Feng S."/>
            <person name="Deng Z."/>
            <person name="Wu W."/>
            <person name="Zeng X."/>
            <person name="Tu M."/>
            <person name="Wang X."/>
            <person name="Huang H."/>
        </authorList>
    </citation>
    <scope>NUCLEOTIDE SEQUENCE [LARGE SCALE GENOMIC DNA]</scope>
    <source>
        <strain evidence="2">MT/VB/25A 57/8</strain>
    </source>
</reference>
<evidence type="ECO:0000259" key="1">
    <source>
        <dbReference type="Pfam" id="PF13456"/>
    </source>
</evidence>
<protein>
    <recommendedName>
        <fullName evidence="1">RNase H type-1 domain-containing protein</fullName>
    </recommendedName>
</protein>
<dbReference type="EMBL" id="JARPOI010000012">
    <property type="protein sequence ID" value="KAJ9166530.1"/>
    <property type="molecule type" value="Genomic_DNA"/>
</dbReference>
<dbReference type="SUPFAM" id="SSF53098">
    <property type="entry name" value="Ribonuclease H-like"/>
    <property type="match status" value="1"/>
</dbReference>
<dbReference type="CDD" id="cd06222">
    <property type="entry name" value="RNase_H_like"/>
    <property type="match status" value="1"/>
</dbReference>
<dbReference type="PANTHER" id="PTHR47074:SF11">
    <property type="entry name" value="REVERSE TRANSCRIPTASE-LIKE PROTEIN"/>
    <property type="match status" value="1"/>
</dbReference>
<dbReference type="InterPro" id="IPR002156">
    <property type="entry name" value="RNaseH_domain"/>
</dbReference>
<feature type="domain" description="RNase H type-1" evidence="1">
    <location>
        <begin position="7"/>
        <end position="128"/>
    </location>
</feature>
<evidence type="ECO:0000313" key="2">
    <source>
        <dbReference type="EMBL" id="KAJ9166530.1"/>
    </source>
</evidence>
<dbReference type="InterPro" id="IPR052929">
    <property type="entry name" value="RNase_H-like_EbsB-rel"/>
</dbReference>
<organism evidence="2 3">
    <name type="scientific">Hevea brasiliensis</name>
    <name type="common">Para rubber tree</name>
    <name type="synonym">Siphonia brasiliensis</name>
    <dbReference type="NCBI Taxonomy" id="3981"/>
    <lineage>
        <taxon>Eukaryota</taxon>
        <taxon>Viridiplantae</taxon>
        <taxon>Streptophyta</taxon>
        <taxon>Embryophyta</taxon>
        <taxon>Tracheophyta</taxon>
        <taxon>Spermatophyta</taxon>
        <taxon>Magnoliopsida</taxon>
        <taxon>eudicotyledons</taxon>
        <taxon>Gunneridae</taxon>
        <taxon>Pentapetalae</taxon>
        <taxon>rosids</taxon>
        <taxon>fabids</taxon>
        <taxon>Malpighiales</taxon>
        <taxon>Euphorbiaceae</taxon>
        <taxon>Crotonoideae</taxon>
        <taxon>Micrandreae</taxon>
        <taxon>Hevea</taxon>
    </lineage>
</organism>